<evidence type="ECO:0000259" key="1">
    <source>
        <dbReference type="Pfam" id="PF13649"/>
    </source>
</evidence>
<gene>
    <name evidence="2" type="ORF">AT746_06230</name>
</gene>
<dbReference type="EMBL" id="CP013650">
    <property type="protein sequence ID" value="ALS97902.1"/>
    <property type="molecule type" value="Genomic_DNA"/>
</dbReference>
<dbReference type="RefSeq" id="WP_062477922.1">
    <property type="nucleotide sequence ID" value="NZ_CP013650.1"/>
</dbReference>
<dbReference type="AlphaFoldDB" id="A0A0U3AA61"/>
<dbReference type="STRING" id="1526571.AT746_06230"/>
<dbReference type="InterPro" id="IPR041698">
    <property type="entry name" value="Methyltransf_25"/>
</dbReference>
<dbReference type="PANTHER" id="PTHR43667">
    <property type="entry name" value="CYCLOPROPANE-FATTY-ACYL-PHOSPHOLIPID SYNTHASE"/>
    <property type="match status" value="1"/>
</dbReference>
<dbReference type="Pfam" id="PF13649">
    <property type="entry name" value="Methyltransf_25"/>
    <property type="match status" value="1"/>
</dbReference>
<reference evidence="2 3" key="1">
    <citation type="submission" date="2015-12" db="EMBL/GenBank/DDBJ databases">
        <title>Complete genome of Lacimicrobium alkaliphilum KCTC 32984.</title>
        <authorList>
            <person name="Kim S.-G."/>
            <person name="Lee Y.-J."/>
        </authorList>
    </citation>
    <scope>NUCLEOTIDE SEQUENCE [LARGE SCALE GENOMIC DNA]</scope>
    <source>
        <strain evidence="2 3">YelD216</strain>
    </source>
</reference>
<keyword evidence="3" id="KW-1185">Reference proteome</keyword>
<dbReference type="InterPro" id="IPR029063">
    <property type="entry name" value="SAM-dependent_MTases_sf"/>
</dbReference>
<protein>
    <submittedName>
        <fullName evidence="2">SAM-dependent methyltransferase</fullName>
    </submittedName>
</protein>
<dbReference type="KEGG" id="lal:AT746_06230"/>
<feature type="domain" description="Methyltransferase" evidence="1">
    <location>
        <begin position="46"/>
        <end position="143"/>
    </location>
</feature>
<organism evidence="2 3">
    <name type="scientific">Lacimicrobium alkaliphilum</name>
    <dbReference type="NCBI Taxonomy" id="1526571"/>
    <lineage>
        <taxon>Bacteria</taxon>
        <taxon>Pseudomonadati</taxon>
        <taxon>Pseudomonadota</taxon>
        <taxon>Gammaproteobacteria</taxon>
        <taxon>Alteromonadales</taxon>
        <taxon>Alteromonadaceae</taxon>
        <taxon>Lacimicrobium</taxon>
    </lineage>
</organism>
<sequence length="230" mass="25531">MSDTISHFSEAARAYDERNSALSPIAKNMHFLIGLILKNAPIRARVLCVGVGTGAEILSLSTSFPEWTFVGVDPSVGMLDVCRERLWEAGVLNRCELIHGYIEDVPSGPAFDAVLSILVAHFVKREDRLHFYQQMWRRLCVNGVLVSTEISYDLNSDAFASMLKNWVTVQSLMGASAESLANLPLTLRDMLTVIPPAETEALLKQSGIHLPVRFFQAFMISGWYAINNAQ</sequence>
<keyword evidence="2" id="KW-0489">Methyltransferase</keyword>
<proteinExistence type="predicted"/>
<evidence type="ECO:0000313" key="3">
    <source>
        <dbReference type="Proteomes" id="UP000068447"/>
    </source>
</evidence>
<dbReference type="CDD" id="cd02440">
    <property type="entry name" value="AdoMet_MTases"/>
    <property type="match status" value="1"/>
</dbReference>
<dbReference type="SUPFAM" id="SSF53335">
    <property type="entry name" value="S-adenosyl-L-methionine-dependent methyltransferases"/>
    <property type="match status" value="1"/>
</dbReference>
<accession>A0A0U3AA61</accession>
<dbReference type="Gene3D" id="3.40.50.150">
    <property type="entry name" value="Vaccinia Virus protein VP39"/>
    <property type="match status" value="1"/>
</dbReference>
<dbReference type="PANTHER" id="PTHR43667:SF2">
    <property type="entry name" value="FATTY ACID C-METHYL TRANSFERASE"/>
    <property type="match status" value="1"/>
</dbReference>
<dbReference type="OrthoDB" id="8558926at2"/>
<dbReference type="GO" id="GO:0032259">
    <property type="term" value="P:methylation"/>
    <property type="evidence" value="ECO:0007669"/>
    <property type="project" value="UniProtKB-KW"/>
</dbReference>
<dbReference type="InterPro" id="IPR050723">
    <property type="entry name" value="CFA/CMAS"/>
</dbReference>
<dbReference type="GO" id="GO:0008168">
    <property type="term" value="F:methyltransferase activity"/>
    <property type="evidence" value="ECO:0007669"/>
    <property type="project" value="UniProtKB-KW"/>
</dbReference>
<keyword evidence="2" id="KW-0808">Transferase</keyword>
<dbReference type="Proteomes" id="UP000068447">
    <property type="component" value="Chromosome"/>
</dbReference>
<evidence type="ECO:0000313" key="2">
    <source>
        <dbReference type="EMBL" id="ALS97902.1"/>
    </source>
</evidence>
<name>A0A0U3AA61_9ALTE</name>